<dbReference type="KEGG" id="gau:GAU_3575"/>
<evidence type="ECO:0000313" key="2">
    <source>
        <dbReference type="Proteomes" id="UP000002209"/>
    </source>
</evidence>
<dbReference type="EMBL" id="AP009153">
    <property type="protein sequence ID" value="BAH40617.1"/>
    <property type="molecule type" value="Genomic_DNA"/>
</dbReference>
<dbReference type="AlphaFoldDB" id="C1ADP0"/>
<dbReference type="RefSeq" id="WP_015895386.1">
    <property type="nucleotide sequence ID" value="NC_012489.1"/>
</dbReference>
<dbReference type="HOGENOM" id="CLU_2990233_0_0_0"/>
<keyword evidence="2" id="KW-1185">Reference proteome</keyword>
<accession>C1ADP0</accession>
<gene>
    <name evidence="1" type="ordered locus">GAU_3575</name>
</gene>
<evidence type="ECO:0000313" key="1">
    <source>
        <dbReference type="EMBL" id="BAH40617.1"/>
    </source>
</evidence>
<protein>
    <submittedName>
        <fullName evidence="1">Uncharacterized protein</fullName>
    </submittedName>
</protein>
<reference evidence="2" key="1">
    <citation type="submission" date="2006-03" db="EMBL/GenBank/DDBJ databases">
        <title>Complete genome sequence of Gemmatimonas aurantiaca T-27 that represents a novel phylum Gemmatimonadetes.</title>
        <authorList>
            <person name="Takasaki K."/>
            <person name="Ichikawa N."/>
            <person name="Miura H."/>
            <person name="Matsushita S."/>
            <person name="Watanabe Y."/>
            <person name="Oguchi A."/>
            <person name="Ankai A."/>
            <person name="Yashiro I."/>
            <person name="Takahashi M."/>
            <person name="Terui Y."/>
            <person name="Fukui S."/>
            <person name="Yokoyama H."/>
            <person name="Tanikawa S."/>
            <person name="Hanada S."/>
            <person name="Kamagata Y."/>
            <person name="Fujita N."/>
        </authorList>
    </citation>
    <scope>NUCLEOTIDE SEQUENCE [LARGE SCALE GENOMIC DNA]</scope>
    <source>
        <strain evidence="2">T-27 / DSM 14586 / JCM 11422 / NBRC 100505</strain>
    </source>
</reference>
<dbReference type="Proteomes" id="UP000002209">
    <property type="component" value="Chromosome"/>
</dbReference>
<sequence length="57" mass="6401">MLNGRLVRQFDELPDQLLAPQPRVADLLRVQVDADDLLDVLFNQAGLFEPLRARAAS</sequence>
<proteinExistence type="predicted"/>
<organism evidence="1 2">
    <name type="scientific">Gemmatimonas aurantiaca (strain DSM 14586 / JCM 11422 / NBRC 100505 / T-27)</name>
    <dbReference type="NCBI Taxonomy" id="379066"/>
    <lineage>
        <taxon>Bacteria</taxon>
        <taxon>Pseudomonadati</taxon>
        <taxon>Gemmatimonadota</taxon>
        <taxon>Gemmatimonadia</taxon>
        <taxon>Gemmatimonadales</taxon>
        <taxon>Gemmatimonadaceae</taxon>
        <taxon>Gemmatimonas</taxon>
    </lineage>
</organism>
<name>C1ADP0_GEMAT</name>